<proteinExistence type="predicted"/>
<dbReference type="Gene3D" id="3.40.1050.10">
    <property type="entry name" value="Carbonic anhydrase"/>
    <property type="match status" value="1"/>
</dbReference>
<comment type="caution">
    <text evidence="1">The sequence shown here is derived from an EMBL/GenBank/DDBJ whole genome shotgun (WGS) entry which is preliminary data.</text>
</comment>
<dbReference type="SUPFAM" id="SSF53056">
    <property type="entry name" value="beta-carbonic anhydrase, cab"/>
    <property type="match status" value="1"/>
</dbReference>
<evidence type="ECO:0000313" key="1">
    <source>
        <dbReference type="EMBL" id="GMA86342.1"/>
    </source>
</evidence>
<evidence type="ECO:0000313" key="2">
    <source>
        <dbReference type="Proteomes" id="UP001157017"/>
    </source>
</evidence>
<dbReference type="EMBL" id="BSUZ01000001">
    <property type="protein sequence ID" value="GMA86342.1"/>
    <property type="molecule type" value="Genomic_DNA"/>
</dbReference>
<organism evidence="1 2">
    <name type="scientific">Angustibacter aerolatus</name>
    <dbReference type="NCBI Taxonomy" id="1162965"/>
    <lineage>
        <taxon>Bacteria</taxon>
        <taxon>Bacillati</taxon>
        <taxon>Actinomycetota</taxon>
        <taxon>Actinomycetes</taxon>
        <taxon>Kineosporiales</taxon>
        <taxon>Kineosporiaceae</taxon>
    </lineage>
</organism>
<dbReference type="Proteomes" id="UP001157017">
    <property type="component" value="Unassembled WGS sequence"/>
</dbReference>
<keyword evidence="2" id="KW-1185">Reference proteome</keyword>
<dbReference type="InterPro" id="IPR036874">
    <property type="entry name" value="Carbonic_anhydrase_sf"/>
</dbReference>
<gene>
    <name evidence="1" type="ORF">GCM10025868_15920</name>
</gene>
<protein>
    <recommendedName>
        <fullName evidence="3">Carbonic anhydrase</fullName>
    </recommendedName>
</protein>
<evidence type="ECO:0008006" key="3">
    <source>
        <dbReference type="Google" id="ProtNLM"/>
    </source>
</evidence>
<sequence>MAAETGARPEWTAFRFGQVEDDVRKCVTAVREYEPLPHRESIRGFVYDVDTGLLTEVE</sequence>
<name>A0ABQ6JHH9_9ACTN</name>
<reference evidence="2" key="1">
    <citation type="journal article" date="2019" name="Int. J. Syst. Evol. Microbiol.">
        <title>The Global Catalogue of Microorganisms (GCM) 10K type strain sequencing project: providing services to taxonomists for standard genome sequencing and annotation.</title>
        <authorList>
            <consortium name="The Broad Institute Genomics Platform"/>
            <consortium name="The Broad Institute Genome Sequencing Center for Infectious Disease"/>
            <person name="Wu L."/>
            <person name="Ma J."/>
        </authorList>
    </citation>
    <scope>NUCLEOTIDE SEQUENCE [LARGE SCALE GENOMIC DNA]</scope>
    <source>
        <strain evidence="2">NBRC 108730</strain>
    </source>
</reference>
<accession>A0ABQ6JHH9</accession>